<evidence type="ECO:0000259" key="6">
    <source>
        <dbReference type="SMART" id="SM00849"/>
    </source>
</evidence>
<dbReference type="SMART" id="SM00849">
    <property type="entry name" value="Lactamase_B"/>
    <property type="match status" value="1"/>
</dbReference>
<dbReference type="Gene3D" id="3.60.15.10">
    <property type="entry name" value="Ribonuclease Z/Hydroxyacylglutathione hydrolase-like"/>
    <property type="match status" value="1"/>
</dbReference>
<evidence type="ECO:0000256" key="1">
    <source>
        <dbReference type="ARBA" id="ARBA00001947"/>
    </source>
</evidence>
<dbReference type="RefSeq" id="WP_078713806.1">
    <property type="nucleotide sequence ID" value="NZ_FUYG01000003.1"/>
</dbReference>
<evidence type="ECO:0000313" key="8">
    <source>
        <dbReference type="Proteomes" id="UP000189735"/>
    </source>
</evidence>
<dbReference type="GO" id="GO:0046872">
    <property type="term" value="F:metal ion binding"/>
    <property type="evidence" value="ECO:0007669"/>
    <property type="project" value="UniProtKB-KW"/>
</dbReference>
<dbReference type="EMBL" id="FUYG01000003">
    <property type="protein sequence ID" value="SKA90511.1"/>
    <property type="molecule type" value="Genomic_DNA"/>
</dbReference>
<dbReference type="PANTHER" id="PTHR42978:SF7">
    <property type="entry name" value="METALLO-HYDROLASE RV2300C-RELATED"/>
    <property type="match status" value="1"/>
</dbReference>
<evidence type="ECO:0000256" key="3">
    <source>
        <dbReference type="ARBA" id="ARBA00022723"/>
    </source>
</evidence>
<comment type="cofactor">
    <cofactor evidence="1">
        <name>Zn(2+)</name>
        <dbReference type="ChEBI" id="CHEBI:29105"/>
    </cofactor>
</comment>
<feature type="domain" description="Metallo-beta-lactamase" evidence="6">
    <location>
        <begin position="45"/>
        <end position="247"/>
    </location>
</feature>
<sequence length="270" mass="29806">MNTAVVKDDEYEVAIARHGTRVGMRSEAFLNYSLSGEPDSVIVTDYFLWVIRNETRTIFVDTGFSAAAAQRRGRTVISSPADIYRSLGVEPGAGWPLIVTHAHWDHIGNLDLFPTSPIWMARSEVEFWETSISRAPQIAHFTEASELAELSHLRQSRRLRLFEGSTEIAPGVRVLEVGGHTPGQSMVTVATSVGTVLLTSDVAHFREELRDELPFVALTDLPDSIAGYRRVKELLASGAVDIVVTGHDQAELELGERVNSNLTIIGRRNL</sequence>
<proteinExistence type="inferred from homology"/>
<dbReference type="CDD" id="cd07729">
    <property type="entry name" value="AHL_lactonase_MBL-fold"/>
    <property type="match status" value="1"/>
</dbReference>
<dbReference type="Proteomes" id="UP000189735">
    <property type="component" value="Unassembled WGS sequence"/>
</dbReference>
<protein>
    <submittedName>
        <fullName evidence="7">Glyoxylase, beta-lactamase superfamily II</fullName>
    </submittedName>
</protein>
<dbReference type="InterPro" id="IPR036866">
    <property type="entry name" value="RibonucZ/Hydroxyglut_hydro"/>
</dbReference>
<keyword evidence="4" id="KW-0378">Hydrolase</keyword>
<comment type="similarity">
    <text evidence="2">Belongs to the metallo-beta-lactamase superfamily.</text>
</comment>
<evidence type="ECO:0000256" key="4">
    <source>
        <dbReference type="ARBA" id="ARBA00022801"/>
    </source>
</evidence>
<accession>A0A1T4XN22</accession>
<name>A0A1T4XN22_9MICO</name>
<evidence type="ECO:0000256" key="5">
    <source>
        <dbReference type="ARBA" id="ARBA00022833"/>
    </source>
</evidence>
<evidence type="ECO:0000256" key="2">
    <source>
        <dbReference type="ARBA" id="ARBA00007749"/>
    </source>
</evidence>
<gene>
    <name evidence="7" type="ORF">SAMN06295879_1322</name>
</gene>
<keyword evidence="3" id="KW-0479">Metal-binding</keyword>
<organism evidence="7 8">
    <name type="scientific">Agreia bicolorata</name>
    <dbReference type="NCBI Taxonomy" id="110935"/>
    <lineage>
        <taxon>Bacteria</taxon>
        <taxon>Bacillati</taxon>
        <taxon>Actinomycetota</taxon>
        <taxon>Actinomycetes</taxon>
        <taxon>Micrococcales</taxon>
        <taxon>Microbacteriaceae</taxon>
        <taxon>Agreia</taxon>
    </lineage>
</organism>
<dbReference type="PANTHER" id="PTHR42978">
    <property type="entry name" value="QUORUM-QUENCHING LACTONASE YTNP-RELATED-RELATED"/>
    <property type="match status" value="1"/>
</dbReference>
<reference evidence="8" key="1">
    <citation type="submission" date="2017-02" db="EMBL/GenBank/DDBJ databases">
        <authorList>
            <person name="Varghese N."/>
            <person name="Submissions S."/>
        </authorList>
    </citation>
    <scope>NUCLEOTIDE SEQUENCE [LARGE SCALE GENOMIC DNA]</scope>
    <source>
        <strain evidence="8">VKM Ac-2052</strain>
    </source>
</reference>
<evidence type="ECO:0000313" key="7">
    <source>
        <dbReference type="EMBL" id="SKA90511.1"/>
    </source>
</evidence>
<dbReference type="InterPro" id="IPR051013">
    <property type="entry name" value="MBL_superfamily_lactonases"/>
</dbReference>
<dbReference type="GO" id="GO:0016787">
    <property type="term" value="F:hydrolase activity"/>
    <property type="evidence" value="ECO:0007669"/>
    <property type="project" value="UniProtKB-KW"/>
</dbReference>
<dbReference type="AlphaFoldDB" id="A0A1T4XN22"/>
<dbReference type="InterPro" id="IPR001279">
    <property type="entry name" value="Metallo-B-lactamas"/>
</dbReference>
<dbReference type="SUPFAM" id="SSF56281">
    <property type="entry name" value="Metallo-hydrolase/oxidoreductase"/>
    <property type="match status" value="1"/>
</dbReference>
<dbReference type="Pfam" id="PF00753">
    <property type="entry name" value="Lactamase_B"/>
    <property type="match status" value="1"/>
</dbReference>
<keyword evidence="5" id="KW-0862">Zinc</keyword>